<keyword evidence="5" id="KW-0297">G-protein coupled receptor</keyword>
<reference evidence="12" key="1">
    <citation type="submission" date="2021-03" db="EMBL/GenBank/DDBJ databases">
        <authorList>
            <person name="Bekaert M."/>
        </authorList>
    </citation>
    <scope>NUCLEOTIDE SEQUENCE</scope>
</reference>
<organism evidence="12 13">
    <name type="scientific">Mytilus edulis</name>
    <name type="common">Blue mussel</name>
    <dbReference type="NCBI Taxonomy" id="6550"/>
    <lineage>
        <taxon>Eukaryota</taxon>
        <taxon>Metazoa</taxon>
        <taxon>Spiralia</taxon>
        <taxon>Lophotrochozoa</taxon>
        <taxon>Mollusca</taxon>
        <taxon>Bivalvia</taxon>
        <taxon>Autobranchia</taxon>
        <taxon>Pteriomorphia</taxon>
        <taxon>Mytilida</taxon>
        <taxon>Mytiloidea</taxon>
        <taxon>Mytilidae</taxon>
        <taxon>Mytilinae</taxon>
        <taxon>Mytilus</taxon>
    </lineage>
</organism>
<dbReference type="GO" id="GO:0004930">
    <property type="term" value="F:G protein-coupled receptor activity"/>
    <property type="evidence" value="ECO:0007669"/>
    <property type="project" value="UniProtKB-KW"/>
</dbReference>
<evidence type="ECO:0000313" key="12">
    <source>
        <dbReference type="EMBL" id="CAG2199964.1"/>
    </source>
</evidence>
<feature type="domain" description="G-protein coupled receptors family 1 profile" evidence="11">
    <location>
        <begin position="1"/>
        <end position="240"/>
    </location>
</feature>
<dbReference type="Pfam" id="PF00001">
    <property type="entry name" value="7tm_1"/>
    <property type="match status" value="1"/>
</dbReference>
<dbReference type="InterPro" id="IPR000276">
    <property type="entry name" value="GPCR_Rhodpsn"/>
</dbReference>
<feature type="transmembrane region" description="Helical" evidence="10">
    <location>
        <begin position="96"/>
        <end position="119"/>
    </location>
</feature>
<evidence type="ECO:0000256" key="10">
    <source>
        <dbReference type="SAM" id="Phobius"/>
    </source>
</evidence>
<dbReference type="OrthoDB" id="9975554at2759"/>
<evidence type="ECO:0000256" key="1">
    <source>
        <dbReference type="ARBA" id="ARBA00004651"/>
    </source>
</evidence>
<evidence type="ECO:0000259" key="11">
    <source>
        <dbReference type="PROSITE" id="PS50262"/>
    </source>
</evidence>
<keyword evidence="13" id="KW-1185">Reference proteome</keyword>
<comment type="caution">
    <text evidence="12">The sequence shown here is derived from an EMBL/GenBank/DDBJ whole genome shotgun (WGS) entry which is preliminary data.</text>
</comment>
<proteinExistence type="predicted"/>
<keyword evidence="9" id="KW-0807">Transducer</keyword>
<keyword evidence="3 10" id="KW-0812">Transmembrane</keyword>
<gene>
    <name evidence="12" type="ORF">MEDL_14625</name>
</gene>
<evidence type="ECO:0000256" key="8">
    <source>
        <dbReference type="ARBA" id="ARBA00023180"/>
    </source>
</evidence>
<dbReference type="AlphaFoldDB" id="A0A8S3QTK9"/>
<keyword evidence="7" id="KW-0675">Receptor</keyword>
<accession>A0A8S3QTK9</accession>
<dbReference type="GO" id="GO:0005886">
    <property type="term" value="C:plasma membrane"/>
    <property type="evidence" value="ECO:0007669"/>
    <property type="project" value="UniProtKB-SubCell"/>
</dbReference>
<dbReference type="InterPro" id="IPR017452">
    <property type="entry name" value="GPCR_Rhodpsn_7TM"/>
</dbReference>
<keyword evidence="2" id="KW-1003">Cell membrane</keyword>
<evidence type="ECO:0000256" key="6">
    <source>
        <dbReference type="ARBA" id="ARBA00023136"/>
    </source>
</evidence>
<dbReference type="SUPFAM" id="SSF81321">
    <property type="entry name" value="Family A G protein-coupled receptor-like"/>
    <property type="match status" value="1"/>
</dbReference>
<protein>
    <submittedName>
        <fullName evidence="12">F2RL1</fullName>
    </submittedName>
</protein>
<evidence type="ECO:0000256" key="3">
    <source>
        <dbReference type="ARBA" id="ARBA00022692"/>
    </source>
</evidence>
<evidence type="ECO:0000256" key="9">
    <source>
        <dbReference type="ARBA" id="ARBA00023224"/>
    </source>
</evidence>
<sequence>MVLKNTPELRKSRFRKLVINLSISDIIFIVEVIIYIVATEIATDLDIAYKYACLSITNLTAGTYIFSVFQCLLICLERLNATFSVELRIVKGITSIKGIVIGCMLCHLGSVLLTVIEIFLFQNRLTECNTNDQDIKTVFVIPMAFLCMCTIIIYVVIVVRVYKIQISRPGSSSNTMMQQMTIKALKTLSVVSFVTLVGNTPGTFIALYSEFYERSENIIRWTFYTRLLVMINPLLDPFIYVFCLEDFRQQIAKVLCRKRDLQTEP</sequence>
<dbReference type="EMBL" id="CAJPWZ010000729">
    <property type="protein sequence ID" value="CAG2199964.1"/>
    <property type="molecule type" value="Genomic_DNA"/>
</dbReference>
<dbReference type="Gene3D" id="1.20.1070.10">
    <property type="entry name" value="Rhodopsin 7-helix transmembrane proteins"/>
    <property type="match status" value="1"/>
</dbReference>
<evidence type="ECO:0000256" key="7">
    <source>
        <dbReference type="ARBA" id="ARBA00023170"/>
    </source>
</evidence>
<evidence type="ECO:0000256" key="5">
    <source>
        <dbReference type="ARBA" id="ARBA00023040"/>
    </source>
</evidence>
<feature type="transmembrane region" description="Helical" evidence="10">
    <location>
        <begin position="221"/>
        <end position="243"/>
    </location>
</feature>
<comment type="subcellular location">
    <subcellularLocation>
        <location evidence="1">Cell membrane</location>
        <topology evidence="1">Multi-pass membrane protein</topology>
    </subcellularLocation>
</comment>
<feature type="transmembrane region" description="Helical" evidence="10">
    <location>
        <begin position="49"/>
        <end position="76"/>
    </location>
</feature>
<dbReference type="CDD" id="cd00637">
    <property type="entry name" value="7tm_classA_rhodopsin-like"/>
    <property type="match status" value="1"/>
</dbReference>
<dbReference type="PANTHER" id="PTHR24246:SF27">
    <property type="entry name" value="ADENOSINE RECEPTOR, ISOFORM A"/>
    <property type="match status" value="1"/>
</dbReference>
<name>A0A8S3QTK9_MYTED</name>
<feature type="transmembrane region" description="Helical" evidence="10">
    <location>
        <begin position="139"/>
        <end position="163"/>
    </location>
</feature>
<dbReference type="PROSITE" id="PS50262">
    <property type="entry name" value="G_PROTEIN_RECEP_F1_2"/>
    <property type="match status" value="1"/>
</dbReference>
<dbReference type="PANTHER" id="PTHR24246">
    <property type="entry name" value="OLFACTORY RECEPTOR AND ADENOSINE RECEPTOR"/>
    <property type="match status" value="1"/>
</dbReference>
<keyword evidence="8" id="KW-0325">Glycoprotein</keyword>
<feature type="transmembrane region" description="Helical" evidence="10">
    <location>
        <begin position="17"/>
        <end position="37"/>
    </location>
</feature>
<keyword evidence="4 10" id="KW-1133">Transmembrane helix</keyword>
<dbReference type="Proteomes" id="UP000683360">
    <property type="component" value="Unassembled WGS sequence"/>
</dbReference>
<evidence type="ECO:0000313" key="13">
    <source>
        <dbReference type="Proteomes" id="UP000683360"/>
    </source>
</evidence>
<keyword evidence="6 10" id="KW-0472">Membrane</keyword>
<feature type="transmembrane region" description="Helical" evidence="10">
    <location>
        <begin position="184"/>
        <end position="209"/>
    </location>
</feature>
<evidence type="ECO:0000256" key="4">
    <source>
        <dbReference type="ARBA" id="ARBA00022989"/>
    </source>
</evidence>
<evidence type="ECO:0000256" key="2">
    <source>
        <dbReference type="ARBA" id="ARBA00022475"/>
    </source>
</evidence>